<feature type="binding site" evidence="6">
    <location>
        <position position="233"/>
    </location>
    <ligand>
        <name>NAD(+)</name>
        <dbReference type="ChEBI" id="CHEBI:57540"/>
    </ligand>
</feature>
<keyword evidence="3 6" id="KW-0521">NADP</keyword>
<dbReference type="HAMAP" id="MF_00361">
    <property type="entry name" value="NAD_kinase"/>
    <property type="match status" value="1"/>
</dbReference>
<dbReference type="InterPro" id="IPR017438">
    <property type="entry name" value="ATP-NAD_kinase_N"/>
</dbReference>
<reference evidence="7 8" key="1">
    <citation type="submission" date="2017-09" db="EMBL/GenBank/DDBJ databases">
        <title>Sequencing the genomes of two abundant thermophiles in Great Basin hot springs: Thermocrinis jamiesonii and novel Chloroflexi Thermoflexus hugenholtzii.</title>
        <authorList>
            <person name="Hedlund B."/>
        </authorList>
    </citation>
    <scope>NUCLEOTIDE SEQUENCE [LARGE SCALE GENOMIC DNA]</scope>
    <source>
        <strain evidence="7 8">G233</strain>
    </source>
</reference>
<evidence type="ECO:0000313" key="8">
    <source>
        <dbReference type="Proteomes" id="UP000223071"/>
    </source>
</evidence>
<dbReference type="Pfam" id="PF20143">
    <property type="entry name" value="NAD_kinase_C"/>
    <property type="match status" value="1"/>
</dbReference>
<dbReference type="GO" id="GO:0006741">
    <property type="term" value="P:NADP+ biosynthetic process"/>
    <property type="evidence" value="ECO:0007669"/>
    <property type="project" value="UniProtKB-UniRule"/>
</dbReference>
<feature type="binding site" evidence="6">
    <location>
        <begin position="60"/>
        <end position="61"/>
    </location>
    <ligand>
        <name>NAD(+)</name>
        <dbReference type="ChEBI" id="CHEBI:57540"/>
    </ligand>
</feature>
<feature type="binding site" evidence="6">
    <location>
        <position position="164"/>
    </location>
    <ligand>
        <name>NAD(+)</name>
        <dbReference type="ChEBI" id="CHEBI:57540"/>
    </ligand>
</feature>
<dbReference type="EC" id="2.7.1.23" evidence="6"/>
<keyword evidence="6" id="KW-0547">Nucleotide-binding</keyword>
<dbReference type="GO" id="GO:0046872">
    <property type="term" value="F:metal ion binding"/>
    <property type="evidence" value="ECO:0007669"/>
    <property type="project" value="UniProtKB-UniRule"/>
</dbReference>
<comment type="subcellular location">
    <subcellularLocation>
        <location evidence="6">Cytoplasm</location>
    </subcellularLocation>
</comment>
<feature type="binding site" evidence="6">
    <location>
        <position position="162"/>
    </location>
    <ligand>
        <name>NAD(+)</name>
        <dbReference type="ChEBI" id="CHEBI:57540"/>
    </ligand>
</feature>
<keyword evidence="2 6" id="KW-0418">Kinase</keyword>
<comment type="cofactor">
    <cofactor evidence="6">
        <name>a divalent metal cation</name>
        <dbReference type="ChEBI" id="CHEBI:60240"/>
    </cofactor>
</comment>
<evidence type="ECO:0000313" key="7">
    <source>
        <dbReference type="EMBL" id="PFG74275.1"/>
    </source>
</evidence>
<dbReference type="Proteomes" id="UP000223071">
    <property type="component" value="Unassembled WGS sequence"/>
</dbReference>
<comment type="caution">
    <text evidence="7">The sequence shown here is derived from an EMBL/GenBank/DDBJ whole genome shotgun (WGS) entry which is preliminary data.</text>
</comment>
<keyword evidence="6" id="KW-0963">Cytoplasm</keyword>
<keyword evidence="1 6" id="KW-0808">Transferase</keyword>
<dbReference type="RefSeq" id="WP_098503670.1">
    <property type="nucleotide sequence ID" value="NZ_PDJQ01000001.1"/>
</dbReference>
<feature type="active site" description="Proton acceptor" evidence="6">
    <location>
        <position position="60"/>
    </location>
</feature>
<keyword evidence="6" id="KW-0067">ATP-binding</keyword>
<evidence type="ECO:0000256" key="3">
    <source>
        <dbReference type="ARBA" id="ARBA00022857"/>
    </source>
</evidence>
<dbReference type="InterPro" id="IPR017437">
    <property type="entry name" value="ATP-NAD_kinase_PpnK-typ_C"/>
</dbReference>
<dbReference type="SUPFAM" id="SSF111331">
    <property type="entry name" value="NAD kinase/diacylglycerol kinase-like"/>
    <property type="match status" value="1"/>
</dbReference>
<comment type="similarity">
    <text evidence="6">Belongs to the NAD kinase family.</text>
</comment>
<dbReference type="Gene3D" id="2.60.200.30">
    <property type="entry name" value="Probable inorganic polyphosphate/atp-NAD kinase, domain 2"/>
    <property type="match status" value="1"/>
</dbReference>
<comment type="catalytic activity">
    <reaction evidence="5 6">
        <text>NAD(+) + ATP = ADP + NADP(+) + H(+)</text>
        <dbReference type="Rhea" id="RHEA:18629"/>
        <dbReference type="ChEBI" id="CHEBI:15378"/>
        <dbReference type="ChEBI" id="CHEBI:30616"/>
        <dbReference type="ChEBI" id="CHEBI:57540"/>
        <dbReference type="ChEBI" id="CHEBI:58349"/>
        <dbReference type="ChEBI" id="CHEBI:456216"/>
        <dbReference type="EC" id="2.7.1.23"/>
    </reaction>
</comment>
<organism evidence="7 8">
    <name type="scientific">Tepidiforma thermophila (strain KCTC 52669 / CGMCC 1.13589 / G233)</name>
    <dbReference type="NCBI Taxonomy" id="2761530"/>
    <lineage>
        <taxon>Bacteria</taxon>
        <taxon>Bacillati</taxon>
        <taxon>Chloroflexota</taxon>
        <taxon>Tepidiformia</taxon>
        <taxon>Tepidiformales</taxon>
        <taxon>Tepidiformaceae</taxon>
        <taxon>Tepidiforma</taxon>
    </lineage>
</organism>
<accession>A0A2A9HGZ1</accession>
<proteinExistence type="inferred from homology"/>
<dbReference type="Pfam" id="PF01513">
    <property type="entry name" value="NAD_kinase"/>
    <property type="match status" value="1"/>
</dbReference>
<evidence type="ECO:0000256" key="4">
    <source>
        <dbReference type="ARBA" id="ARBA00023027"/>
    </source>
</evidence>
<comment type="function">
    <text evidence="6">Involved in the regulation of the intracellular balance of NAD and NADP, and is a key enzyme in the biosynthesis of NADP. Catalyzes specifically the phosphorylation on 2'-hydroxyl of the adenosine moiety of NAD to yield NADP.</text>
</comment>
<evidence type="ECO:0000256" key="6">
    <source>
        <dbReference type="HAMAP-Rule" id="MF_00361"/>
    </source>
</evidence>
<evidence type="ECO:0000256" key="5">
    <source>
        <dbReference type="ARBA" id="ARBA00047925"/>
    </source>
</evidence>
<dbReference type="Gene3D" id="3.40.50.10330">
    <property type="entry name" value="Probable inorganic polyphosphate/atp-NAD kinase, domain 1"/>
    <property type="match status" value="1"/>
</dbReference>
<dbReference type="GO" id="GO:0005524">
    <property type="term" value="F:ATP binding"/>
    <property type="evidence" value="ECO:0007669"/>
    <property type="project" value="UniProtKB-KW"/>
</dbReference>
<gene>
    <name evidence="6" type="primary">nadK</name>
    <name evidence="7" type="ORF">A9A59_1490</name>
</gene>
<dbReference type="InterPro" id="IPR002504">
    <property type="entry name" value="NADK"/>
</dbReference>
<dbReference type="GO" id="GO:0019674">
    <property type="term" value="P:NAD+ metabolic process"/>
    <property type="evidence" value="ECO:0007669"/>
    <property type="project" value="InterPro"/>
</dbReference>
<feature type="binding site" evidence="6">
    <location>
        <begin position="134"/>
        <end position="135"/>
    </location>
    <ligand>
        <name>NAD(+)</name>
        <dbReference type="ChEBI" id="CHEBI:57540"/>
    </ligand>
</feature>
<sequence length="284" mass="30525">MLRRAVIFHAPRSEGALAFARQVAQEFGRRGIDAGVFDAWGPPPCDAITASDLIVCVGGDGTVLRTARIVIPHATPILGVNMGRLGFLTDMSPRDFFNAIERIIAADWRLEERIMVHADVMADGAALHSFDGLNDIVVSRRSPGRPVYVDVHIDGARLAIFRCDGIIVATPTGSTGYSLSAGGPILAPTEHHLVLTPVSAHLALGRSLVLQPDSTIEMAVTSEQGAILSIDGQEDEPVAAGVRIVVRQSPHVTRFVRFREPSSFYAELAEKLEMQLSSTMNPSA</sequence>
<dbReference type="EMBL" id="PDJQ01000001">
    <property type="protein sequence ID" value="PFG74275.1"/>
    <property type="molecule type" value="Genomic_DNA"/>
</dbReference>
<keyword evidence="8" id="KW-1185">Reference proteome</keyword>
<dbReference type="GO" id="GO:0003951">
    <property type="term" value="F:NAD+ kinase activity"/>
    <property type="evidence" value="ECO:0007669"/>
    <property type="project" value="UniProtKB-UniRule"/>
</dbReference>
<feature type="binding site" evidence="6">
    <location>
        <position position="145"/>
    </location>
    <ligand>
        <name>NAD(+)</name>
        <dbReference type="ChEBI" id="CHEBI:57540"/>
    </ligand>
</feature>
<comment type="caution">
    <text evidence="6">Lacks conserved residue(s) required for the propagation of feature annotation.</text>
</comment>
<protein>
    <recommendedName>
        <fullName evidence="6">NAD kinase</fullName>
        <ecNumber evidence="6">2.7.1.23</ecNumber>
    </recommendedName>
    <alternativeName>
        <fullName evidence="6">ATP-dependent NAD kinase</fullName>
    </alternativeName>
</protein>
<feature type="binding site" evidence="6">
    <location>
        <position position="65"/>
    </location>
    <ligand>
        <name>NAD(+)</name>
        <dbReference type="ChEBI" id="CHEBI:57540"/>
    </ligand>
</feature>
<dbReference type="GO" id="GO:0051287">
    <property type="term" value="F:NAD binding"/>
    <property type="evidence" value="ECO:0007669"/>
    <property type="project" value="UniProtKB-ARBA"/>
</dbReference>
<evidence type="ECO:0000256" key="1">
    <source>
        <dbReference type="ARBA" id="ARBA00022679"/>
    </source>
</evidence>
<name>A0A2A9HGZ1_TEPT2</name>
<dbReference type="InterPro" id="IPR016064">
    <property type="entry name" value="NAD/diacylglycerol_kinase_sf"/>
</dbReference>
<feature type="binding site" evidence="6">
    <location>
        <begin position="175"/>
        <end position="180"/>
    </location>
    <ligand>
        <name>NAD(+)</name>
        <dbReference type="ChEBI" id="CHEBI:57540"/>
    </ligand>
</feature>
<dbReference type="AlphaFoldDB" id="A0A2A9HGZ1"/>
<dbReference type="PANTHER" id="PTHR20275">
    <property type="entry name" value="NAD KINASE"/>
    <property type="match status" value="1"/>
</dbReference>
<dbReference type="GO" id="GO:0005737">
    <property type="term" value="C:cytoplasm"/>
    <property type="evidence" value="ECO:0007669"/>
    <property type="project" value="UniProtKB-SubCell"/>
</dbReference>
<dbReference type="PANTHER" id="PTHR20275:SF0">
    <property type="entry name" value="NAD KINASE"/>
    <property type="match status" value="1"/>
</dbReference>
<keyword evidence="4 6" id="KW-0520">NAD</keyword>
<evidence type="ECO:0000256" key="2">
    <source>
        <dbReference type="ARBA" id="ARBA00022777"/>
    </source>
</evidence>